<keyword evidence="1" id="KW-1133">Transmembrane helix</keyword>
<dbReference type="SUPFAM" id="SSF50475">
    <property type="entry name" value="FMN-binding split barrel"/>
    <property type="match status" value="1"/>
</dbReference>
<evidence type="ECO:0000313" key="3">
    <source>
        <dbReference type="EMBL" id="UJO21231.1"/>
    </source>
</evidence>
<keyword evidence="4" id="KW-1185">Reference proteome</keyword>
<evidence type="ECO:0000313" key="4">
    <source>
        <dbReference type="Proteomes" id="UP000756132"/>
    </source>
</evidence>
<sequence>MVKYYDSISPDLQEWALRQDLFFIASAPLNGKHVNCSPKGQPSATLTIFNGNSVGYLDATGSGIETISHVYENGRATIMFCSFGKSPRIMRWFCKGRVIEVDHPEYEMWLKRMGKVEYPSMRAIILFDVFQAQTSCGFAVPLLSQRVDPARPDDGIRGWFEERKTLENFAKKGIPYPKEMAEYRVKMNSKSLDGLPGLRLALKNSGKSVLSEQSRARLSTILRQREAMLLGALLALIAVMLLQFSAKLLRRYMPAELQAG</sequence>
<keyword evidence="1" id="KW-0472">Membrane</keyword>
<dbReference type="Pfam" id="PF01243">
    <property type="entry name" value="PNPOx_N"/>
    <property type="match status" value="1"/>
</dbReference>
<dbReference type="GeneID" id="71991090"/>
<dbReference type="Proteomes" id="UP000756132">
    <property type="component" value="Chromosome 8"/>
</dbReference>
<accession>A0A9Q8PEW7</accession>
<gene>
    <name evidence="3" type="ORF">CLAFUR5_11212</name>
</gene>
<keyword evidence="1" id="KW-0812">Transmembrane</keyword>
<evidence type="ECO:0000256" key="1">
    <source>
        <dbReference type="SAM" id="Phobius"/>
    </source>
</evidence>
<dbReference type="OMA" id="RITLMWC"/>
<dbReference type="KEGG" id="ffu:CLAFUR5_11212"/>
<evidence type="ECO:0000259" key="2">
    <source>
        <dbReference type="Pfam" id="PF01243"/>
    </source>
</evidence>
<dbReference type="InterPro" id="IPR011576">
    <property type="entry name" value="Pyridox_Oxase_N"/>
</dbReference>
<feature type="transmembrane region" description="Helical" evidence="1">
    <location>
        <begin position="227"/>
        <end position="246"/>
    </location>
</feature>
<proteinExistence type="predicted"/>
<reference evidence="3" key="1">
    <citation type="submission" date="2021-12" db="EMBL/GenBank/DDBJ databases">
        <authorList>
            <person name="Zaccaron A."/>
            <person name="Stergiopoulos I."/>
        </authorList>
    </citation>
    <scope>NUCLEOTIDE SEQUENCE</scope>
    <source>
        <strain evidence="3">Race5_Kim</strain>
    </source>
</reference>
<dbReference type="AlphaFoldDB" id="A0A9Q8PEW7"/>
<dbReference type="PANTHER" id="PTHR39336:SF1">
    <property type="entry name" value="PYRIDOXAMINE PHOSPHATE OXIDASE FAMILY PROTEIN (AFU_ORTHOLOGUE AFUA_6G11440)"/>
    <property type="match status" value="1"/>
</dbReference>
<dbReference type="EMBL" id="CP090170">
    <property type="protein sequence ID" value="UJO21231.1"/>
    <property type="molecule type" value="Genomic_DNA"/>
</dbReference>
<dbReference type="PANTHER" id="PTHR39336">
    <property type="entry name" value="PYRIDOXAMINE PHOSPHATE OXIDASE FAMILY PROTEIN (AFU_ORTHOLOGUE AFUA_6G11440)"/>
    <property type="match status" value="1"/>
</dbReference>
<reference evidence="3" key="2">
    <citation type="journal article" date="2022" name="Microb. Genom.">
        <title>A chromosome-scale genome assembly of the tomato pathogen Cladosporium fulvum reveals a compartmentalized genome architecture and the presence of a dispensable chromosome.</title>
        <authorList>
            <person name="Zaccaron A.Z."/>
            <person name="Chen L.H."/>
            <person name="Samaras A."/>
            <person name="Stergiopoulos I."/>
        </authorList>
    </citation>
    <scope>NUCLEOTIDE SEQUENCE</scope>
    <source>
        <strain evidence="3">Race5_Kim</strain>
    </source>
</reference>
<protein>
    <submittedName>
        <fullName evidence="3">Pyridoxamine 5'-phosphate oxidase family protein ustO</fullName>
    </submittedName>
</protein>
<dbReference type="InterPro" id="IPR012349">
    <property type="entry name" value="Split_barrel_FMN-bd"/>
</dbReference>
<dbReference type="Gene3D" id="2.30.110.10">
    <property type="entry name" value="Electron Transport, Fmn-binding Protein, Chain A"/>
    <property type="match status" value="1"/>
</dbReference>
<dbReference type="RefSeq" id="XP_047765597.1">
    <property type="nucleotide sequence ID" value="XM_047910360.1"/>
</dbReference>
<feature type="domain" description="Pyridoxamine 5'-phosphate oxidase N-terminal" evidence="2">
    <location>
        <begin position="36"/>
        <end position="131"/>
    </location>
</feature>
<name>A0A9Q8PEW7_PASFU</name>
<dbReference type="OrthoDB" id="539398at2759"/>
<organism evidence="3 4">
    <name type="scientific">Passalora fulva</name>
    <name type="common">Tomato leaf mold</name>
    <name type="synonym">Cladosporium fulvum</name>
    <dbReference type="NCBI Taxonomy" id="5499"/>
    <lineage>
        <taxon>Eukaryota</taxon>
        <taxon>Fungi</taxon>
        <taxon>Dikarya</taxon>
        <taxon>Ascomycota</taxon>
        <taxon>Pezizomycotina</taxon>
        <taxon>Dothideomycetes</taxon>
        <taxon>Dothideomycetidae</taxon>
        <taxon>Mycosphaerellales</taxon>
        <taxon>Mycosphaerellaceae</taxon>
        <taxon>Fulvia</taxon>
    </lineage>
</organism>